<keyword evidence="6" id="KW-0949">S-adenosyl-L-methionine</keyword>
<evidence type="ECO:0000259" key="11">
    <source>
        <dbReference type="Pfam" id="PF08704"/>
    </source>
</evidence>
<feature type="compositionally biased region" description="Polar residues" evidence="10">
    <location>
        <begin position="344"/>
        <end position="355"/>
    </location>
</feature>
<dbReference type="InterPro" id="IPR014816">
    <property type="entry name" value="tRNA_MeTrfase_Gcd14"/>
</dbReference>
<dbReference type="GO" id="GO:0031515">
    <property type="term" value="C:tRNA (m1A) methyltransferase complex"/>
    <property type="evidence" value="ECO:0007669"/>
    <property type="project" value="InterPro"/>
</dbReference>
<dbReference type="PROSITE" id="PS51620">
    <property type="entry name" value="SAM_TRM61"/>
    <property type="match status" value="1"/>
</dbReference>
<evidence type="ECO:0000256" key="10">
    <source>
        <dbReference type="SAM" id="MobiDB-lite"/>
    </source>
</evidence>
<evidence type="ECO:0000313" key="12">
    <source>
        <dbReference type="EMBL" id="OBR86471.1"/>
    </source>
</evidence>
<evidence type="ECO:0000256" key="9">
    <source>
        <dbReference type="ARBA" id="ARBA00033309"/>
    </source>
</evidence>
<organism evidence="12">
    <name type="scientific">Kwoniella dejecticola CBS 10117</name>
    <dbReference type="NCBI Taxonomy" id="1296121"/>
    <lineage>
        <taxon>Eukaryota</taxon>
        <taxon>Fungi</taxon>
        <taxon>Dikarya</taxon>
        <taxon>Basidiomycota</taxon>
        <taxon>Agaricomycotina</taxon>
        <taxon>Tremellomycetes</taxon>
        <taxon>Tremellales</taxon>
        <taxon>Cryptococcaceae</taxon>
        <taxon>Kwoniella</taxon>
    </lineage>
</organism>
<evidence type="ECO:0000256" key="5">
    <source>
        <dbReference type="ARBA" id="ARBA00022679"/>
    </source>
</evidence>
<dbReference type="Gene3D" id="3.10.330.20">
    <property type="match status" value="1"/>
</dbReference>
<dbReference type="EMBL" id="KI894029">
    <property type="protein sequence ID" value="OBR86471.1"/>
    <property type="molecule type" value="Genomic_DNA"/>
</dbReference>
<dbReference type="InterPro" id="IPR049470">
    <property type="entry name" value="TRM61_C"/>
</dbReference>
<keyword evidence="7" id="KW-0819">tRNA processing</keyword>
<sequence length="448" mass="49669">MENGNLLETSASSSMSRSMFHSRSAIEAGDLVIVYMSRDNLTAITITPGEVLHNKYGRYTHDDLIGQKFGTKLHSPPPHSGYIHILRPTPELWTLSLPHRTQILYLPDISYITMRLGIRVGGKVIEAGTGSGSMTHSLSRTIGPTGQVYSFEYHEPRYEKALEEFKSHGLENVRLQHRNVCKDGFGDVADVEAVFLDLPAPWEAIPHAMKTLRPDVITKICCFSPCLEQVLKTVSTLRAEGFAEISTQEVLIRTHELVVPNDQDHLNSVSSIVEKLKTHEKRKTDRRAIQMKIARNKARRQNEADASPTAEAGSKRKLEDKPDDLMDPVNGLAHEEGENAEEGSATQDPSSWIDPTTQYDSVVLTKPTPDMKGHTSYLTFASFYPAAIRDAIMAQENPKSAIATPRLAELVNESRTRAGSQDTEYGSDSLDEVMGTLTEEEMIALAGQ</sequence>
<comment type="subcellular location">
    <subcellularLocation>
        <location evidence="1">Nucleus</location>
    </subcellularLocation>
</comment>
<feature type="compositionally biased region" description="Basic and acidic residues" evidence="10">
    <location>
        <begin position="313"/>
        <end position="324"/>
    </location>
</feature>
<dbReference type="PANTHER" id="PTHR12133">
    <property type="entry name" value="TRNA (ADENINE(58)-N(1))-METHYLTRANSFERASE"/>
    <property type="match status" value="1"/>
</dbReference>
<reference evidence="12" key="1">
    <citation type="submission" date="2013-07" db="EMBL/GenBank/DDBJ databases">
        <title>The Genome Sequence of Cryptococcus dejecticola CBS10117.</title>
        <authorList>
            <consortium name="The Broad Institute Genome Sequencing Platform"/>
            <person name="Cuomo C."/>
            <person name="Litvintseva A."/>
            <person name="Chen Y."/>
            <person name="Heitman J."/>
            <person name="Sun S."/>
            <person name="Springer D."/>
            <person name="Dromer F."/>
            <person name="Young S.K."/>
            <person name="Zeng Q."/>
            <person name="Gargeya S."/>
            <person name="Fitzgerald M."/>
            <person name="Abouelleil A."/>
            <person name="Alvarado L."/>
            <person name="Berlin A.M."/>
            <person name="Chapman S.B."/>
            <person name="Dewar J."/>
            <person name="Goldberg J."/>
            <person name="Griggs A."/>
            <person name="Gujja S."/>
            <person name="Hansen M."/>
            <person name="Howarth C."/>
            <person name="Imamovic A."/>
            <person name="Larimer J."/>
            <person name="McCowan C."/>
            <person name="Murphy C."/>
            <person name="Pearson M."/>
            <person name="Priest M."/>
            <person name="Roberts A."/>
            <person name="Saif S."/>
            <person name="Shea T."/>
            <person name="Sykes S."/>
            <person name="Wortman J."/>
            <person name="Nusbaum C."/>
            <person name="Birren B."/>
        </authorList>
    </citation>
    <scope>NUCLEOTIDE SEQUENCE [LARGE SCALE GENOMIC DNA]</scope>
    <source>
        <strain evidence="12">CBS 10117</strain>
    </source>
</reference>
<evidence type="ECO:0000256" key="1">
    <source>
        <dbReference type="ARBA" id="ARBA00004123"/>
    </source>
</evidence>
<proteinExistence type="predicted"/>
<dbReference type="STRING" id="1296121.A0A1A6A8T5"/>
<evidence type="ECO:0000256" key="4">
    <source>
        <dbReference type="ARBA" id="ARBA00022603"/>
    </source>
</evidence>
<evidence type="ECO:0000256" key="7">
    <source>
        <dbReference type="ARBA" id="ARBA00022694"/>
    </source>
</evidence>
<dbReference type="OrthoDB" id="1925287at2759"/>
<dbReference type="Pfam" id="PF08704">
    <property type="entry name" value="GCD14"/>
    <property type="match status" value="1"/>
</dbReference>
<name>A0A1A6A8T5_9TREE</name>
<evidence type="ECO:0000256" key="8">
    <source>
        <dbReference type="ARBA" id="ARBA00023242"/>
    </source>
</evidence>
<dbReference type="SUPFAM" id="SSF53335">
    <property type="entry name" value="S-adenosyl-L-methionine-dependent methyltransferases"/>
    <property type="match status" value="1"/>
</dbReference>
<dbReference type="VEuPathDB" id="FungiDB:I303_02478"/>
<evidence type="ECO:0000256" key="6">
    <source>
        <dbReference type="ARBA" id="ARBA00022691"/>
    </source>
</evidence>
<dbReference type="CDD" id="cd02440">
    <property type="entry name" value="AdoMet_MTases"/>
    <property type="match status" value="1"/>
</dbReference>
<dbReference type="FunFam" id="3.40.50.150:FF:000247">
    <property type="entry name" value="tRNA (adenine(58)-N(1))-methyltransferase catalytic subunit TRM61"/>
    <property type="match status" value="1"/>
</dbReference>
<accession>A0A1A6A8T5</accession>
<dbReference type="GO" id="GO:0005634">
    <property type="term" value="C:nucleus"/>
    <property type="evidence" value="ECO:0007669"/>
    <property type="project" value="UniProtKB-SubCell"/>
</dbReference>
<feature type="region of interest" description="Disordered" evidence="10">
    <location>
        <begin position="293"/>
        <end position="331"/>
    </location>
</feature>
<keyword evidence="5" id="KW-0808">Transferase</keyword>
<dbReference type="InterPro" id="IPR029063">
    <property type="entry name" value="SAM-dependent_MTases_sf"/>
</dbReference>
<evidence type="ECO:0000256" key="2">
    <source>
        <dbReference type="ARBA" id="ARBA00012796"/>
    </source>
</evidence>
<keyword evidence="4" id="KW-0489">Methyltransferase</keyword>
<feature type="domain" description="tRNA (adenine(58)-N(1))-methyltransferase catalytic subunit TRM61 C-terminal" evidence="11">
    <location>
        <begin position="81"/>
        <end position="382"/>
    </location>
</feature>
<evidence type="ECO:0000256" key="3">
    <source>
        <dbReference type="ARBA" id="ARBA00015963"/>
    </source>
</evidence>
<dbReference type="Gene3D" id="3.40.50.150">
    <property type="entry name" value="Vaccinia Virus protein VP39"/>
    <property type="match status" value="1"/>
</dbReference>
<dbReference type="GO" id="GO:0030488">
    <property type="term" value="P:tRNA methylation"/>
    <property type="evidence" value="ECO:0007669"/>
    <property type="project" value="InterPro"/>
</dbReference>
<gene>
    <name evidence="12" type="ORF">I303_02478</name>
</gene>
<dbReference type="GO" id="GO:0160107">
    <property type="term" value="F:tRNA (adenine(58)-N1)-methyltransferase activity"/>
    <property type="evidence" value="ECO:0007669"/>
    <property type="project" value="UniProtKB-EC"/>
</dbReference>
<dbReference type="PANTHER" id="PTHR12133:SF2">
    <property type="entry name" value="TRNA (ADENINE(58)-N(1))-METHYLTRANSFERASE CATALYTIC SUBUNIT TRMT61A"/>
    <property type="match status" value="1"/>
</dbReference>
<feature type="region of interest" description="Disordered" evidence="10">
    <location>
        <begin position="336"/>
        <end position="355"/>
    </location>
</feature>
<dbReference type="EC" id="2.1.1.220" evidence="2"/>
<protein>
    <recommendedName>
        <fullName evidence="3">tRNA (adenine(58)-N(1))-methyltransferase catalytic subunit TRM61</fullName>
        <ecNumber evidence="2">2.1.1.220</ecNumber>
    </recommendedName>
    <alternativeName>
        <fullName evidence="9">tRNA(m1A58)-methyltransferase subunit TRM61</fullName>
    </alternativeName>
</protein>
<dbReference type="AlphaFoldDB" id="A0A1A6A8T5"/>
<keyword evidence="8" id="KW-0539">Nucleus</keyword>